<dbReference type="AlphaFoldDB" id="A0A4Y2MJK2"/>
<dbReference type="PANTHER" id="PTHR45913">
    <property type="entry name" value="EPM2A-INTERACTING PROTEIN 1"/>
    <property type="match status" value="1"/>
</dbReference>
<dbReference type="PANTHER" id="PTHR45913:SF10">
    <property type="entry name" value="DUF4371 DOMAIN-CONTAINING PROTEIN"/>
    <property type="match status" value="1"/>
</dbReference>
<sequence length="343" mass="40012">MAVVTKIVNLISSQALNKRKFDALLDEVNSVYNGLLIYNNVRWLSRGNVLQRFVDYLEEIRLFLQNEGKIEQYPQLLDVMWLSKLMFFTDICQHFNELNVKLQGTNKTIIVMIDIIRAFDAKLHVFRNDIITRNYKYFPNLKKNIKDLDIHDKPGEETVTEEFISVIDSSINEFSARFSQLKELSETLKFIMYPDVTSFDKLNLSQYDWLEIEEFEMQLIDFQSSSIWIQTFIETRKELELTETGRLTSNISKNANNKILETWNSLPDTFNCLKKLARVILTIFSSTYACESLFSEMNNIKDSLRNRLTDDSSSACILLKVTSYNPNISYLSSNLQQVALMLL</sequence>
<evidence type="ECO:0000259" key="1">
    <source>
        <dbReference type="Pfam" id="PF05699"/>
    </source>
</evidence>
<organism evidence="2 3">
    <name type="scientific">Araneus ventricosus</name>
    <name type="common">Orbweaver spider</name>
    <name type="synonym">Epeira ventricosa</name>
    <dbReference type="NCBI Taxonomy" id="182803"/>
    <lineage>
        <taxon>Eukaryota</taxon>
        <taxon>Metazoa</taxon>
        <taxon>Ecdysozoa</taxon>
        <taxon>Arthropoda</taxon>
        <taxon>Chelicerata</taxon>
        <taxon>Arachnida</taxon>
        <taxon>Araneae</taxon>
        <taxon>Araneomorphae</taxon>
        <taxon>Entelegynae</taxon>
        <taxon>Araneoidea</taxon>
        <taxon>Araneidae</taxon>
        <taxon>Araneus</taxon>
    </lineage>
</organism>
<comment type="caution">
    <text evidence="2">The sequence shown here is derived from an EMBL/GenBank/DDBJ whole genome shotgun (WGS) entry which is preliminary data.</text>
</comment>
<dbReference type="OrthoDB" id="1101576at2759"/>
<evidence type="ECO:0000313" key="2">
    <source>
        <dbReference type="EMBL" id="GBN27338.1"/>
    </source>
</evidence>
<name>A0A4Y2MJK2_ARAVE</name>
<dbReference type="InterPro" id="IPR012337">
    <property type="entry name" value="RNaseH-like_sf"/>
</dbReference>
<dbReference type="EMBL" id="BGPR01007502">
    <property type="protein sequence ID" value="GBN27338.1"/>
    <property type="molecule type" value="Genomic_DNA"/>
</dbReference>
<evidence type="ECO:0000313" key="3">
    <source>
        <dbReference type="Proteomes" id="UP000499080"/>
    </source>
</evidence>
<proteinExistence type="predicted"/>
<accession>A0A4Y2MJK2</accession>
<feature type="domain" description="HAT C-terminal dimerisation" evidence="1">
    <location>
        <begin position="256"/>
        <end position="319"/>
    </location>
</feature>
<gene>
    <name evidence="2" type="primary">GTF2IRD2_407</name>
    <name evidence="2" type="ORF">AVEN_21561_1</name>
</gene>
<dbReference type="InterPro" id="IPR008906">
    <property type="entry name" value="HATC_C_dom"/>
</dbReference>
<protein>
    <submittedName>
        <fullName evidence="2">General transcription factor II-I repeat domain-containing protein 2A</fullName>
    </submittedName>
</protein>
<reference evidence="2 3" key="1">
    <citation type="journal article" date="2019" name="Sci. Rep.">
        <title>Orb-weaving spider Araneus ventricosus genome elucidates the spidroin gene catalogue.</title>
        <authorList>
            <person name="Kono N."/>
            <person name="Nakamura H."/>
            <person name="Ohtoshi R."/>
            <person name="Moran D.A.P."/>
            <person name="Shinohara A."/>
            <person name="Yoshida Y."/>
            <person name="Fujiwara M."/>
            <person name="Mori M."/>
            <person name="Tomita M."/>
            <person name="Arakawa K."/>
        </authorList>
    </citation>
    <scope>NUCLEOTIDE SEQUENCE [LARGE SCALE GENOMIC DNA]</scope>
</reference>
<dbReference type="Proteomes" id="UP000499080">
    <property type="component" value="Unassembled WGS sequence"/>
</dbReference>
<dbReference type="GO" id="GO:0046983">
    <property type="term" value="F:protein dimerization activity"/>
    <property type="evidence" value="ECO:0007669"/>
    <property type="project" value="InterPro"/>
</dbReference>
<keyword evidence="3" id="KW-1185">Reference proteome</keyword>
<dbReference type="SUPFAM" id="SSF53098">
    <property type="entry name" value="Ribonuclease H-like"/>
    <property type="match status" value="1"/>
</dbReference>
<dbReference type="Pfam" id="PF05699">
    <property type="entry name" value="Dimer_Tnp_hAT"/>
    <property type="match status" value="1"/>
</dbReference>